<dbReference type="OrthoDB" id="430370at2759"/>
<comment type="caution">
    <text evidence="6">The sequence shown here is derived from an EMBL/GenBank/DDBJ whole genome shotgun (WGS) entry which is preliminary data.</text>
</comment>
<dbReference type="GO" id="GO:0046556">
    <property type="term" value="F:alpha-L-arabinofuranosidase activity"/>
    <property type="evidence" value="ECO:0007669"/>
    <property type="project" value="TreeGrafter"/>
</dbReference>
<protein>
    <submittedName>
        <fullName evidence="7">Probable exo-1,4-beta-xylosidase bxlB (1,4-beta-D-xylan xylohydrolase bxlB) (Beta-xylosidase bxlB) (Xylobiase bxlB)</fullName>
    </submittedName>
</protein>
<gene>
    <name evidence="6" type="ORF">C1SCF055_LOCUS3524</name>
</gene>
<organism evidence="6">
    <name type="scientific">Cladocopium goreaui</name>
    <dbReference type="NCBI Taxonomy" id="2562237"/>
    <lineage>
        <taxon>Eukaryota</taxon>
        <taxon>Sar</taxon>
        <taxon>Alveolata</taxon>
        <taxon>Dinophyceae</taxon>
        <taxon>Suessiales</taxon>
        <taxon>Symbiodiniaceae</taxon>
        <taxon>Cladocopium</taxon>
    </lineage>
</organism>
<dbReference type="InterPro" id="IPR013783">
    <property type="entry name" value="Ig-like_fold"/>
</dbReference>
<dbReference type="GO" id="GO:0009044">
    <property type="term" value="F:xylan 1,4-beta-xylosidase activity"/>
    <property type="evidence" value="ECO:0007669"/>
    <property type="project" value="InterPro"/>
</dbReference>
<dbReference type="EMBL" id="CAMXCT020000184">
    <property type="protein sequence ID" value="CAL1128546.1"/>
    <property type="molecule type" value="Genomic_DNA"/>
</dbReference>
<evidence type="ECO:0000256" key="2">
    <source>
        <dbReference type="ARBA" id="ARBA00022729"/>
    </source>
</evidence>
<dbReference type="AlphaFoldDB" id="A0A9P1FGH0"/>
<evidence type="ECO:0000313" key="7">
    <source>
        <dbReference type="EMBL" id="CAL4762483.1"/>
    </source>
</evidence>
<evidence type="ECO:0000313" key="8">
    <source>
        <dbReference type="Proteomes" id="UP001152797"/>
    </source>
</evidence>
<dbReference type="InterPro" id="IPR036881">
    <property type="entry name" value="Glyco_hydro_3_C_sf"/>
</dbReference>
<dbReference type="PANTHER" id="PTHR42721">
    <property type="entry name" value="SUGAR HYDROLASE-RELATED"/>
    <property type="match status" value="1"/>
</dbReference>
<dbReference type="SUPFAM" id="SSF52279">
    <property type="entry name" value="Beta-D-glucan exohydrolase, C-terminal domain"/>
    <property type="match status" value="1"/>
</dbReference>
<dbReference type="Gene3D" id="3.20.20.300">
    <property type="entry name" value="Glycoside hydrolase, family 3, N-terminal domain"/>
    <property type="match status" value="1"/>
</dbReference>
<dbReference type="GO" id="GO:0031222">
    <property type="term" value="P:arabinan catabolic process"/>
    <property type="evidence" value="ECO:0007669"/>
    <property type="project" value="TreeGrafter"/>
</dbReference>
<comment type="similarity">
    <text evidence="1">Belongs to the glycosyl hydrolase 3 family.</text>
</comment>
<dbReference type="Proteomes" id="UP001152797">
    <property type="component" value="Unassembled WGS sequence"/>
</dbReference>
<dbReference type="InterPro" id="IPR002772">
    <property type="entry name" value="Glyco_hydro_3_C"/>
</dbReference>
<evidence type="ECO:0000259" key="5">
    <source>
        <dbReference type="SMART" id="SM01217"/>
    </source>
</evidence>
<dbReference type="InterPro" id="IPR017853">
    <property type="entry name" value="GH"/>
</dbReference>
<dbReference type="InterPro" id="IPR036962">
    <property type="entry name" value="Glyco_hydro_3_N_sf"/>
</dbReference>
<proteinExistence type="inferred from homology"/>
<dbReference type="EMBL" id="CAMXCT010000184">
    <property type="protein sequence ID" value="CAI3975171.1"/>
    <property type="molecule type" value="Genomic_DNA"/>
</dbReference>
<keyword evidence="2" id="KW-0732">Signal</keyword>
<name>A0A9P1FGH0_9DINO</name>
<sequence length="765" mass="83224">MSRLSLEEKIQQITPDGSIGGTCTTFTTGKPDIGLPPWLWLVETNTGVDSACPAENHCVTNFVGPQGMAASFNRTSWHLKGYVLGTEQRALSNIGASRFHQDHKNPVCLTAFGPNINIVRDPRFGRNSELASEDPFLSGTYAAQMVSGMQQRDEKGYKKTAAYLKHYTAYSTEANRGHDTYNISQYDFFDTYLAQYKLAFTAQPTGVMCSYNAENGHPSCANEFILNQQLRSWKPDAHVTIDCGAVNNLKGPPVNAPDDAHAAAMALMNGTDLEMGDTLFTSLSQAIDMGLATKQRLEEAVRRSFKVHFELGRFDPANATTWAKYGLADVNHSMHQQISYEAALQSLVLLKNEKALPIKEGTSIAVVGPHSISRSQLFSDYAAGSHCFDGTDACVPTLAEGIAAANQGGSVSAAMGVEINSNKTDGIAAALDLVRKSDFVVLALGDDKTIETEGHDRVDTALPGLQESFAKQVLGLEKPTVLVLVSGGPMAIDGILAYQGKKEGSAGFAIIQAFFPSHKGAQALGQTLFGNENRWGKLPITMYPHHYISEQAMTNYDMSFPPGRTYKYYQGKPLFPFGFGLSLTSFDFNCSKAGEENPTLEYTFQCKLHNTGNLDGEEVVQAYHSAVDIGKVDHTLPKRALRDFKRVAVRAGQKATVTFTLSSKQLELVNKVGSQTLYPGVHAIILSRGHAEDEQKFTIKIEGEDITFLDDNLRITRGGDGSLFVLEKEGDTGPASQLRNRLLQEQGEAVSQGAGAIRWISRLGV</sequence>
<evidence type="ECO:0000256" key="1">
    <source>
        <dbReference type="ARBA" id="ARBA00005336"/>
    </source>
</evidence>
<evidence type="ECO:0000313" key="6">
    <source>
        <dbReference type="EMBL" id="CAI3975171.1"/>
    </source>
</evidence>
<dbReference type="GO" id="GO:0045493">
    <property type="term" value="P:xylan catabolic process"/>
    <property type="evidence" value="ECO:0007669"/>
    <property type="project" value="InterPro"/>
</dbReference>
<dbReference type="SUPFAM" id="SSF51445">
    <property type="entry name" value="(Trans)glycosidases"/>
    <property type="match status" value="1"/>
</dbReference>
<keyword evidence="8" id="KW-1185">Reference proteome</keyword>
<dbReference type="Pfam" id="PF14310">
    <property type="entry name" value="Fn3-like"/>
    <property type="match status" value="1"/>
</dbReference>
<dbReference type="InterPro" id="IPR044993">
    <property type="entry name" value="BXL"/>
</dbReference>
<dbReference type="SMART" id="SM01217">
    <property type="entry name" value="Fn3_like"/>
    <property type="match status" value="1"/>
</dbReference>
<dbReference type="PANTHER" id="PTHR42721:SF3">
    <property type="entry name" value="BETA-D-XYLOSIDASE 5-RELATED"/>
    <property type="match status" value="1"/>
</dbReference>
<dbReference type="InterPro" id="IPR026891">
    <property type="entry name" value="Fn3-like"/>
</dbReference>
<evidence type="ECO:0000256" key="4">
    <source>
        <dbReference type="ARBA" id="ARBA00023295"/>
    </source>
</evidence>
<feature type="domain" description="Fibronectin type III-like" evidence="5">
    <location>
        <begin position="618"/>
        <end position="690"/>
    </location>
</feature>
<dbReference type="Gene3D" id="3.40.50.1700">
    <property type="entry name" value="Glycoside hydrolase family 3 C-terminal domain"/>
    <property type="match status" value="1"/>
</dbReference>
<accession>A0A9P1FGH0</accession>
<reference evidence="6" key="1">
    <citation type="submission" date="2022-10" db="EMBL/GenBank/DDBJ databases">
        <authorList>
            <person name="Chen Y."/>
            <person name="Dougan E. K."/>
            <person name="Chan C."/>
            <person name="Rhodes N."/>
            <person name="Thang M."/>
        </authorList>
    </citation>
    <scope>NUCLEOTIDE SEQUENCE</scope>
</reference>
<evidence type="ECO:0000256" key="3">
    <source>
        <dbReference type="ARBA" id="ARBA00022801"/>
    </source>
</evidence>
<keyword evidence="3" id="KW-0378">Hydrolase</keyword>
<dbReference type="Pfam" id="PF00933">
    <property type="entry name" value="Glyco_hydro_3"/>
    <property type="match status" value="1"/>
</dbReference>
<dbReference type="Pfam" id="PF01915">
    <property type="entry name" value="Glyco_hydro_3_C"/>
    <property type="match status" value="1"/>
</dbReference>
<reference evidence="7 8" key="2">
    <citation type="submission" date="2024-05" db="EMBL/GenBank/DDBJ databases">
        <authorList>
            <person name="Chen Y."/>
            <person name="Shah S."/>
            <person name="Dougan E. K."/>
            <person name="Thang M."/>
            <person name="Chan C."/>
        </authorList>
    </citation>
    <scope>NUCLEOTIDE SEQUENCE [LARGE SCALE GENOMIC DNA]</scope>
</reference>
<dbReference type="InterPro" id="IPR001764">
    <property type="entry name" value="Glyco_hydro_3_N"/>
</dbReference>
<dbReference type="EMBL" id="CAMXCT030000184">
    <property type="protein sequence ID" value="CAL4762483.1"/>
    <property type="molecule type" value="Genomic_DNA"/>
</dbReference>
<dbReference type="Gene3D" id="2.60.40.10">
    <property type="entry name" value="Immunoglobulins"/>
    <property type="match status" value="1"/>
</dbReference>
<keyword evidence="4" id="KW-0326">Glycosidase</keyword>